<accession>A0A363UP95</accession>
<dbReference type="PROSITE" id="PS50887">
    <property type="entry name" value="GGDEF"/>
    <property type="match status" value="1"/>
</dbReference>
<gene>
    <name evidence="6" type="ORF">DEH80_01950</name>
</gene>
<keyword evidence="4" id="KW-1133">Transmembrane helix</keyword>
<dbReference type="NCBIfam" id="TIGR00254">
    <property type="entry name" value="GGDEF"/>
    <property type="match status" value="1"/>
</dbReference>
<evidence type="ECO:0000256" key="2">
    <source>
        <dbReference type="ARBA" id="ARBA00012528"/>
    </source>
</evidence>
<feature type="transmembrane region" description="Helical" evidence="4">
    <location>
        <begin position="60"/>
        <end position="79"/>
    </location>
</feature>
<dbReference type="Pfam" id="PF00990">
    <property type="entry name" value="GGDEF"/>
    <property type="match status" value="1"/>
</dbReference>
<feature type="transmembrane region" description="Helical" evidence="4">
    <location>
        <begin position="130"/>
        <end position="152"/>
    </location>
</feature>
<keyword evidence="4" id="KW-0472">Membrane</keyword>
<proteinExistence type="predicted"/>
<dbReference type="GO" id="GO:0052621">
    <property type="term" value="F:diguanylate cyclase activity"/>
    <property type="evidence" value="ECO:0007669"/>
    <property type="project" value="UniProtKB-EC"/>
</dbReference>
<organism evidence="6 7">
    <name type="scientific">Abyssibacter profundi</name>
    <dbReference type="NCBI Taxonomy" id="2182787"/>
    <lineage>
        <taxon>Bacteria</taxon>
        <taxon>Pseudomonadati</taxon>
        <taxon>Pseudomonadota</taxon>
        <taxon>Gammaproteobacteria</taxon>
        <taxon>Chromatiales</taxon>
        <taxon>Oceanococcaceae</taxon>
        <taxon>Abyssibacter</taxon>
    </lineage>
</organism>
<dbReference type="InterPro" id="IPR000160">
    <property type="entry name" value="GGDEF_dom"/>
</dbReference>
<dbReference type="AlphaFoldDB" id="A0A363UP95"/>
<dbReference type="EC" id="2.7.7.65" evidence="2"/>
<feature type="domain" description="GGDEF" evidence="5">
    <location>
        <begin position="277"/>
        <end position="408"/>
    </location>
</feature>
<dbReference type="Gene3D" id="3.30.70.270">
    <property type="match status" value="1"/>
</dbReference>
<feature type="transmembrane region" description="Helical" evidence="4">
    <location>
        <begin position="100"/>
        <end position="124"/>
    </location>
</feature>
<evidence type="ECO:0000256" key="4">
    <source>
        <dbReference type="SAM" id="Phobius"/>
    </source>
</evidence>
<keyword evidence="4" id="KW-0812">Transmembrane</keyword>
<evidence type="ECO:0000259" key="5">
    <source>
        <dbReference type="PROSITE" id="PS50887"/>
    </source>
</evidence>
<evidence type="ECO:0000313" key="6">
    <source>
        <dbReference type="EMBL" id="PWN57291.1"/>
    </source>
</evidence>
<comment type="cofactor">
    <cofactor evidence="1">
        <name>Mg(2+)</name>
        <dbReference type="ChEBI" id="CHEBI:18420"/>
    </cofactor>
</comment>
<evidence type="ECO:0000256" key="3">
    <source>
        <dbReference type="ARBA" id="ARBA00034247"/>
    </source>
</evidence>
<sequence>MRIMAALFGASILVLLLATWLVDPGPINPWALISFFGFSLFAISCQYQHPGHGFVSFDRVAQFAAVLMLGPIQAAWINALASLVHPIERLRRGETLTHSLAAGFANGAMMGMAVLAGGLVYLALGGPVPLTHFSLEALVALAAMAVIAHIVNESMLKWVFKMHGMSSNDPHDPFSLTLELLSYLVAALFTVVWMHLPLTESVVFTGLFCVAIWQLSAHGRMRMRLERLVKERTRDLHVKTEQLHEMTRTDDLTGLRNRRHAQIRLEEEIHRARRHGRRFCLALADLDHFKAINDNYSHAAGDEALRRVAAAFQSELRGEDMVARFGGEEFVFLFVETELGDAREVCERLRRAVARIKLNEYSRQLKLSMSVGLAEFSGDTASELLNRADRALYAAKNAGRDRVQLSQPHRDTLPRIHP</sequence>
<dbReference type="InterPro" id="IPR029787">
    <property type="entry name" value="Nucleotide_cyclase"/>
</dbReference>
<dbReference type="PANTHER" id="PTHR45138:SF9">
    <property type="entry name" value="DIGUANYLATE CYCLASE DGCM-RELATED"/>
    <property type="match status" value="1"/>
</dbReference>
<dbReference type="EMBL" id="QEQK01000002">
    <property type="protein sequence ID" value="PWN57291.1"/>
    <property type="molecule type" value="Genomic_DNA"/>
</dbReference>
<dbReference type="SUPFAM" id="SSF55073">
    <property type="entry name" value="Nucleotide cyclase"/>
    <property type="match status" value="1"/>
</dbReference>
<keyword evidence="7" id="KW-1185">Reference proteome</keyword>
<dbReference type="FunFam" id="3.30.70.270:FF:000001">
    <property type="entry name" value="Diguanylate cyclase domain protein"/>
    <property type="match status" value="1"/>
</dbReference>
<dbReference type="SMART" id="SM00267">
    <property type="entry name" value="GGDEF"/>
    <property type="match status" value="1"/>
</dbReference>
<protein>
    <recommendedName>
        <fullName evidence="2">diguanylate cyclase</fullName>
        <ecNumber evidence="2">2.7.7.65</ecNumber>
    </recommendedName>
</protein>
<dbReference type="Proteomes" id="UP000251800">
    <property type="component" value="Unassembled WGS sequence"/>
</dbReference>
<dbReference type="InterPro" id="IPR043128">
    <property type="entry name" value="Rev_trsase/Diguanyl_cyclase"/>
</dbReference>
<comment type="catalytic activity">
    <reaction evidence="3">
        <text>2 GTP = 3',3'-c-di-GMP + 2 diphosphate</text>
        <dbReference type="Rhea" id="RHEA:24898"/>
        <dbReference type="ChEBI" id="CHEBI:33019"/>
        <dbReference type="ChEBI" id="CHEBI:37565"/>
        <dbReference type="ChEBI" id="CHEBI:58805"/>
        <dbReference type="EC" id="2.7.7.65"/>
    </reaction>
</comment>
<dbReference type="CDD" id="cd01949">
    <property type="entry name" value="GGDEF"/>
    <property type="match status" value="1"/>
</dbReference>
<comment type="caution">
    <text evidence="6">The sequence shown here is derived from an EMBL/GenBank/DDBJ whole genome shotgun (WGS) entry which is preliminary data.</text>
</comment>
<name>A0A363UP95_9GAMM</name>
<evidence type="ECO:0000256" key="1">
    <source>
        <dbReference type="ARBA" id="ARBA00001946"/>
    </source>
</evidence>
<dbReference type="InterPro" id="IPR050469">
    <property type="entry name" value="Diguanylate_Cyclase"/>
</dbReference>
<feature type="transmembrane region" description="Helical" evidence="4">
    <location>
        <begin position="202"/>
        <end position="221"/>
    </location>
</feature>
<dbReference type="PANTHER" id="PTHR45138">
    <property type="entry name" value="REGULATORY COMPONENTS OF SENSORY TRANSDUCTION SYSTEM"/>
    <property type="match status" value="1"/>
</dbReference>
<reference evidence="6 7" key="1">
    <citation type="submission" date="2018-05" db="EMBL/GenBank/DDBJ databases">
        <title>Abyssibacter profundi OUC007T gen. nov., sp. nov, a marine bacterium isolated from seawater of the Mariana Trench.</title>
        <authorList>
            <person name="Zhou S."/>
        </authorList>
    </citation>
    <scope>NUCLEOTIDE SEQUENCE [LARGE SCALE GENOMIC DNA]</scope>
    <source>
        <strain evidence="6 7">OUC007</strain>
    </source>
</reference>
<evidence type="ECO:0000313" key="7">
    <source>
        <dbReference type="Proteomes" id="UP000251800"/>
    </source>
</evidence>